<reference evidence="3" key="2">
    <citation type="submission" date="2021-04" db="EMBL/GenBank/DDBJ databases">
        <authorList>
            <person name="Gilroy R."/>
        </authorList>
    </citation>
    <scope>NUCLEOTIDE SEQUENCE</scope>
    <source>
        <strain evidence="3">USAMLcec2-132</strain>
    </source>
</reference>
<evidence type="ECO:0000256" key="1">
    <source>
        <dbReference type="SAM" id="MobiDB-lite"/>
    </source>
</evidence>
<name>A0A9D2NEU5_9FIRM</name>
<dbReference type="Pfam" id="PF01547">
    <property type="entry name" value="SBP_bac_1"/>
    <property type="match status" value="1"/>
</dbReference>
<dbReference type="SUPFAM" id="SSF53850">
    <property type="entry name" value="Periplasmic binding protein-like II"/>
    <property type="match status" value="1"/>
</dbReference>
<sequence length="573" mass="63178">MKKRSKWLAFLLAAAVSIGSLSGCGSSGNDTQPAANEGTQEISEEASEAADDSASADSAADSTGYVVPEEPVTIKFLHKGPEPDGWDAVYEKYLEMTKDTLNIELDITWVEHADYKEKLNLEITSGSEWDLVFDASWVQLKNLAPEGYYADLSSYFNNPEQYPGLAAAFSPETMEANIWFDSMCYIPLFEVYGNGIPCIWYRLDWAKEWGIGTDGKINSYDEMEQYWQAAKDAGVIPYGASQSRGFFQQLSLRGDAYPGSAEAGLQQFTAAGLTVWTYSQDNQLLAYAVEGSGDEAFADFPEGWQYDFGAKRYETFAEWQDAGYIDPDSLSCTDYNTPFQSGLSASIVGTLDDYVGVMDYEDTLGEDSIGFFVYVDEIRNMEPGAIAVDYSGNNGLAVPANSEKIDYTMKFLDWLFGSQEAHDLFQLGIEGVDFVYGEEEGTYETLTSYSTDFAGYGWTWNPTYALISTAYTDEALAYREYEYDENSFTSLPILGFHFDTTDPELSTAVAQCNAVTSQVATVKLHGIKTDGNGVTYDTMADMLKANVDSAMENGGQQVVDALVEQLTAFLATK</sequence>
<dbReference type="EMBL" id="DWWS01000039">
    <property type="protein sequence ID" value="HJC24176.1"/>
    <property type="molecule type" value="Genomic_DNA"/>
</dbReference>
<dbReference type="AlphaFoldDB" id="A0A9D2NEU5"/>
<reference evidence="3" key="1">
    <citation type="journal article" date="2021" name="PeerJ">
        <title>Extensive microbial diversity within the chicken gut microbiome revealed by metagenomics and culture.</title>
        <authorList>
            <person name="Gilroy R."/>
            <person name="Ravi A."/>
            <person name="Getino M."/>
            <person name="Pursley I."/>
            <person name="Horton D.L."/>
            <person name="Alikhan N.F."/>
            <person name="Baker D."/>
            <person name="Gharbi K."/>
            <person name="Hall N."/>
            <person name="Watson M."/>
            <person name="Adriaenssens E.M."/>
            <person name="Foster-Nyarko E."/>
            <person name="Jarju S."/>
            <person name="Secka A."/>
            <person name="Antonio M."/>
            <person name="Oren A."/>
            <person name="Chaudhuri R.R."/>
            <person name="La Ragione R."/>
            <person name="Hildebrand F."/>
            <person name="Pallen M.J."/>
        </authorList>
    </citation>
    <scope>NUCLEOTIDE SEQUENCE</scope>
    <source>
        <strain evidence="3">USAMLcec2-132</strain>
    </source>
</reference>
<proteinExistence type="predicted"/>
<feature type="region of interest" description="Disordered" evidence="1">
    <location>
        <begin position="23"/>
        <end position="63"/>
    </location>
</feature>
<evidence type="ECO:0000256" key="2">
    <source>
        <dbReference type="SAM" id="SignalP"/>
    </source>
</evidence>
<comment type="caution">
    <text evidence="3">The sequence shown here is derived from an EMBL/GenBank/DDBJ whole genome shotgun (WGS) entry which is preliminary data.</text>
</comment>
<feature type="compositionally biased region" description="Polar residues" evidence="1">
    <location>
        <begin position="29"/>
        <end position="41"/>
    </location>
</feature>
<feature type="signal peptide" evidence="2">
    <location>
        <begin position="1"/>
        <end position="22"/>
    </location>
</feature>
<protein>
    <submittedName>
        <fullName evidence="3">ABC transporter substrate-binding protein</fullName>
    </submittedName>
</protein>
<feature type="compositionally biased region" description="Low complexity" evidence="1">
    <location>
        <begin position="52"/>
        <end position="62"/>
    </location>
</feature>
<evidence type="ECO:0000313" key="4">
    <source>
        <dbReference type="Proteomes" id="UP000823891"/>
    </source>
</evidence>
<dbReference type="Proteomes" id="UP000823891">
    <property type="component" value="Unassembled WGS sequence"/>
</dbReference>
<keyword evidence="2" id="KW-0732">Signal</keyword>
<dbReference type="PANTHER" id="PTHR43649">
    <property type="entry name" value="ARABINOSE-BINDING PROTEIN-RELATED"/>
    <property type="match status" value="1"/>
</dbReference>
<dbReference type="InterPro" id="IPR050490">
    <property type="entry name" value="Bact_solute-bd_prot1"/>
</dbReference>
<organism evidence="3 4">
    <name type="scientific">Candidatus Eisenbergiella merdavium</name>
    <dbReference type="NCBI Taxonomy" id="2838551"/>
    <lineage>
        <taxon>Bacteria</taxon>
        <taxon>Bacillati</taxon>
        <taxon>Bacillota</taxon>
        <taxon>Clostridia</taxon>
        <taxon>Lachnospirales</taxon>
        <taxon>Lachnospiraceae</taxon>
        <taxon>Eisenbergiella</taxon>
    </lineage>
</organism>
<gene>
    <name evidence="3" type="ORF">H9761_10780</name>
</gene>
<dbReference type="Gene3D" id="3.40.190.10">
    <property type="entry name" value="Periplasmic binding protein-like II"/>
    <property type="match status" value="1"/>
</dbReference>
<evidence type="ECO:0000313" key="3">
    <source>
        <dbReference type="EMBL" id="HJC24176.1"/>
    </source>
</evidence>
<dbReference type="InterPro" id="IPR006059">
    <property type="entry name" value="SBP"/>
</dbReference>
<accession>A0A9D2NEU5</accession>
<dbReference type="PROSITE" id="PS51257">
    <property type="entry name" value="PROKAR_LIPOPROTEIN"/>
    <property type="match status" value="1"/>
</dbReference>
<feature type="chain" id="PRO_5039520831" evidence="2">
    <location>
        <begin position="23"/>
        <end position="573"/>
    </location>
</feature>
<feature type="compositionally biased region" description="Acidic residues" evidence="1">
    <location>
        <begin position="42"/>
        <end position="51"/>
    </location>
</feature>
<dbReference type="PANTHER" id="PTHR43649:SF12">
    <property type="entry name" value="DIACETYLCHITOBIOSE BINDING PROTEIN DASA"/>
    <property type="match status" value="1"/>
</dbReference>